<sequence>MPRRDLLHVDTAAILLLDDHSGHLVATAAKA</sequence>
<protein>
    <submittedName>
        <fullName evidence="1">Uncharacterized protein</fullName>
    </submittedName>
</protein>
<proteinExistence type="predicted"/>
<organism evidence="1 2">
    <name type="scientific">Actinoplanes philippinensis</name>
    <dbReference type="NCBI Taxonomy" id="35752"/>
    <lineage>
        <taxon>Bacteria</taxon>
        <taxon>Bacillati</taxon>
        <taxon>Actinomycetota</taxon>
        <taxon>Actinomycetes</taxon>
        <taxon>Micromonosporales</taxon>
        <taxon>Micromonosporaceae</taxon>
        <taxon>Actinoplanes</taxon>
    </lineage>
</organism>
<dbReference type="AlphaFoldDB" id="A0A1I2H418"/>
<accession>A0A1I2H418</accession>
<reference evidence="1 2" key="1">
    <citation type="submission" date="2016-10" db="EMBL/GenBank/DDBJ databases">
        <authorList>
            <person name="de Groot N.N."/>
        </authorList>
    </citation>
    <scope>NUCLEOTIDE SEQUENCE [LARGE SCALE GENOMIC DNA]</scope>
    <source>
        <strain evidence="1 2">DSM 43019</strain>
    </source>
</reference>
<evidence type="ECO:0000313" key="2">
    <source>
        <dbReference type="Proteomes" id="UP000199645"/>
    </source>
</evidence>
<evidence type="ECO:0000313" key="1">
    <source>
        <dbReference type="EMBL" id="SFF23546.1"/>
    </source>
</evidence>
<name>A0A1I2H418_9ACTN</name>
<dbReference type="Proteomes" id="UP000199645">
    <property type="component" value="Unassembled WGS sequence"/>
</dbReference>
<gene>
    <name evidence="1" type="ORF">SAMN05421541_107385</name>
</gene>
<keyword evidence="2" id="KW-1185">Reference proteome</keyword>
<dbReference type="EMBL" id="FONV01000007">
    <property type="protein sequence ID" value="SFF23546.1"/>
    <property type="molecule type" value="Genomic_DNA"/>
</dbReference>